<dbReference type="STRING" id="1150368.SAMN02927921_03621"/>
<accession>A0A1K1RIM4</accession>
<evidence type="ECO:0000313" key="2">
    <source>
        <dbReference type="Proteomes" id="UP000182248"/>
    </source>
</evidence>
<organism evidence="1 2">
    <name type="scientific">Sinomicrobium oceani</name>
    <dbReference type="NCBI Taxonomy" id="1150368"/>
    <lineage>
        <taxon>Bacteria</taxon>
        <taxon>Pseudomonadati</taxon>
        <taxon>Bacteroidota</taxon>
        <taxon>Flavobacteriia</taxon>
        <taxon>Flavobacteriales</taxon>
        <taxon>Flavobacteriaceae</taxon>
        <taxon>Sinomicrobium</taxon>
    </lineage>
</organism>
<proteinExistence type="predicted"/>
<gene>
    <name evidence="1" type="ORF">SAMN02927921_03621</name>
</gene>
<dbReference type="RefSeq" id="WP_072318865.1">
    <property type="nucleotide sequence ID" value="NZ_FPJE01000026.1"/>
</dbReference>
<evidence type="ECO:0000313" key="1">
    <source>
        <dbReference type="EMBL" id="SFW71928.1"/>
    </source>
</evidence>
<sequence length="118" mass="13930">MTENRIFDWDEDTATLIVKICLDVKQVTLWYNSELAGQIVPKSCDGDISKAFRKLLRSESREEFIKHLQIFRRQIGNLKEATLFYAPVLTPVLKRMVQLYDRLVLLEEKTNDIHKDFK</sequence>
<keyword evidence="2" id="KW-1185">Reference proteome</keyword>
<protein>
    <submittedName>
        <fullName evidence="1">Uncharacterized protein</fullName>
    </submittedName>
</protein>
<dbReference type="AlphaFoldDB" id="A0A1K1RIM4"/>
<dbReference type="EMBL" id="FPJE01000026">
    <property type="protein sequence ID" value="SFW71928.1"/>
    <property type="molecule type" value="Genomic_DNA"/>
</dbReference>
<reference evidence="1 2" key="1">
    <citation type="submission" date="2016-11" db="EMBL/GenBank/DDBJ databases">
        <authorList>
            <person name="Jaros S."/>
            <person name="Januszkiewicz K."/>
            <person name="Wedrychowicz H."/>
        </authorList>
    </citation>
    <scope>NUCLEOTIDE SEQUENCE [LARGE SCALE GENOMIC DNA]</scope>
    <source>
        <strain evidence="1 2">CGMCC 1.12145</strain>
    </source>
</reference>
<dbReference type="Proteomes" id="UP000182248">
    <property type="component" value="Unassembled WGS sequence"/>
</dbReference>
<name>A0A1K1RIM4_9FLAO</name>